<dbReference type="PANTHER" id="PTHR24006:SF702">
    <property type="entry name" value="UBIQUITIN CARBOXYL-TERMINAL HYDROLASE 47"/>
    <property type="match status" value="1"/>
</dbReference>
<gene>
    <name evidence="13" type="ORF">DMN91_012473</name>
</gene>
<dbReference type="InterPro" id="IPR028889">
    <property type="entry name" value="USP"/>
</dbReference>
<dbReference type="GO" id="GO:0005634">
    <property type="term" value="C:nucleus"/>
    <property type="evidence" value="ECO:0007669"/>
    <property type="project" value="TreeGrafter"/>
</dbReference>
<feature type="domain" description="USP" evidence="12">
    <location>
        <begin position="1"/>
        <end position="289"/>
    </location>
</feature>
<comment type="catalytic activity">
    <reaction evidence="1">
        <text>Thiol-dependent hydrolysis of ester, thioester, amide, peptide and isopeptide bonds formed by the C-terminal Gly of ubiquitin (a 76-residue protein attached to proteins as an intracellular targeting signal).</text>
        <dbReference type="EC" id="3.4.19.12"/>
    </reaction>
</comment>
<dbReference type="InterPro" id="IPR050164">
    <property type="entry name" value="Peptidase_C19"/>
</dbReference>
<dbReference type="Pfam" id="PF19718">
    <property type="entry name" value="USP47_C"/>
    <property type="match status" value="1"/>
</dbReference>
<protein>
    <recommendedName>
        <fullName evidence="8">Ubiquitin carboxyl-terminal hydrolase 47</fullName>
        <ecNumber evidence="3">3.4.19.12</ecNumber>
    </recommendedName>
    <alternativeName>
        <fullName evidence="9">Ubiquitin thioesterase 47</fullName>
    </alternativeName>
    <alternativeName>
        <fullName evidence="10">Ubiquitin-specific-processing protease 47</fullName>
    </alternativeName>
</protein>
<comment type="similarity">
    <text evidence="2">Belongs to the peptidase C19 family.</text>
</comment>
<dbReference type="PROSITE" id="PS00973">
    <property type="entry name" value="USP_2"/>
    <property type="match status" value="1"/>
</dbReference>
<evidence type="ECO:0000256" key="11">
    <source>
        <dbReference type="SAM" id="MobiDB-lite"/>
    </source>
</evidence>
<evidence type="ECO:0000256" key="2">
    <source>
        <dbReference type="ARBA" id="ARBA00009085"/>
    </source>
</evidence>
<evidence type="ECO:0000256" key="8">
    <source>
        <dbReference type="ARBA" id="ARBA00026136"/>
    </source>
</evidence>
<evidence type="ECO:0000256" key="6">
    <source>
        <dbReference type="ARBA" id="ARBA00022801"/>
    </source>
</evidence>
<evidence type="ECO:0000256" key="10">
    <source>
        <dbReference type="ARBA" id="ARBA00032453"/>
    </source>
</evidence>
<dbReference type="InterPro" id="IPR018200">
    <property type="entry name" value="USP_CS"/>
</dbReference>
<evidence type="ECO:0000256" key="5">
    <source>
        <dbReference type="ARBA" id="ARBA00022786"/>
    </source>
</evidence>
<dbReference type="GO" id="GO:0016579">
    <property type="term" value="P:protein deubiquitination"/>
    <property type="evidence" value="ECO:0007669"/>
    <property type="project" value="InterPro"/>
</dbReference>
<reference evidence="13" key="1">
    <citation type="journal article" date="2018" name="Genome Res.">
        <title>The genomic architecture and molecular evolution of ant odorant receptors.</title>
        <authorList>
            <person name="McKenzie S.K."/>
            <person name="Kronauer D.J.C."/>
        </authorList>
    </citation>
    <scope>NUCLEOTIDE SEQUENCE [LARGE SCALE GENOMIC DNA]</scope>
    <source>
        <strain evidence="13">Clonal line C1</strain>
    </source>
</reference>
<dbReference type="GO" id="GO:0004843">
    <property type="term" value="F:cysteine-type deubiquitinase activity"/>
    <property type="evidence" value="ECO:0007669"/>
    <property type="project" value="UniProtKB-EC"/>
</dbReference>
<evidence type="ECO:0000313" key="13">
    <source>
        <dbReference type="EMBL" id="RLU15479.1"/>
    </source>
</evidence>
<dbReference type="EMBL" id="QOIP01000013">
    <property type="protein sequence ID" value="RLU15479.1"/>
    <property type="molecule type" value="Genomic_DNA"/>
</dbReference>
<evidence type="ECO:0000256" key="3">
    <source>
        <dbReference type="ARBA" id="ARBA00012759"/>
    </source>
</evidence>
<feature type="region of interest" description="Disordered" evidence="11">
    <location>
        <begin position="507"/>
        <end position="568"/>
    </location>
</feature>
<dbReference type="GO" id="GO:0005829">
    <property type="term" value="C:cytosol"/>
    <property type="evidence" value="ECO:0007669"/>
    <property type="project" value="TreeGrafter"/>
</dbReference>
<dbReference type="PROSITE" id="PS50235">
    <property type="entry name" value="USP_3"/>
    <property type="match status" value="1"/>
</dbReference>
<feature type="compositionally biased region" description="Polar residues" evidence="11">
    <location>
        <begin position="183"/>
        <end position="192"/>
    </location>
</feature>
<accession>A0A3L8D5H1</accession>
<feature type="region of interest" description="Disordered" evidence="11">
    <location>
        <begin position="164"/>
        <end position="195"/>
    </location>
</feature>
<comment type="caution">
    <text evidence="13">The sequence shown here is derived from an EMBL/GenBank/DDBJ whole genome shotgun (WGS) entry which is preliminary data.</text>
</comment>
<dbReference type="Pfam" id="PF00443">
    <property type="entry name" value="UCH"/>
    <property type="match status" value="1"/>
</dbReference>
<dbReference type="EC" id="3.4.19.12" evidence="3"/>
<dbReference type="InterPro" id="IPR045578">
    <property type="entry name" value="USP47_C"/>
</dbReference>
<dbReference type="PANTHER" id="PTHR24006">
    <property type="entry name" value="UBIQUITIN CARBOXYL-TERMINAL HYDROLASE"/>
    <property type="match status" value="1"/>
</dbReference>
<dbReference type="AlphaFoldDB" id="A0A3L8D5H1"/>
<organism evidence="13">
    <name type="scientific">Ooceraea biroi</name>
    <name type="common">Clonal raider ant</name>
    <name type="synonym">Cerapachys biroi</name>
    <dbReference type="NCBI Taxonomy" id="2015173"/>
    <lineage>
        <taxon>Eukaryota</taxon>
        <taxon>Metazoa</taxon>
        <taxon>Ecdysozoa</taxon>
        <taxon>Arthropoda</taxon>
        <taxon>Hexapoda</taxon>
        <taxon>Insecta</taxon>
        <taxon>Pterygota</taxon>
        <taxon>Neoptera</taxon>
        <taxon>Endopterygota</taxon>
        <taxon>Hymenoptera</taxon>
        <taxon>Apocrita</taxon>
        <taxon>Aculeata</taxon>
        <taxon>Formicoidea</taxon>
        <taxon>Formicidae</taxon>
        <taxon>Dorylinae</taxon>
        <taxon>Ooceraea</taxon>
    </lineage>
</organism>
<dbReference type="GO" id="GO:0006508">
    <property type="term" value="P:proteolysis"/>
    <property type="evidence" value="ECO:0007669"/>
    <property type="project" value="UniProtKB-KW"/>
</dbReference>
<proteinExistence type="inferred from homology"/>
<reference evidence="13" key="2">
    <citation type="submission" date="2018-07" db="EMBL/GenBank/DDBJ databases">
        <authorList>
            <person name="Mckenzie S.K."/>
            <person name="Kronauer D.J.C."/>
        </authorList>
    </citation>
    <scope>NUCLEOTIDE SEQUENCE</scope>
    <source>
        <strain evidence="13">Clonal line C1</strain>
    </source>
</reference>
<evidence type="ECO:0000256" key="1">
    <source>
        <dbReference type="ARBA" id="ARBA00000707"/>
    </source>
</evidence>
<dbReference type="InterPro" id="IPR001394">
    <property type="entry name" value="Peptidase_C19_UCH"/>
</dbReference>
<keyword evidence="7" id="KW-0788">Thiol protease</keyword>
<keyword evidence="6" id="KW-0378">Hydrolase</keyword>
<dbReference type="InterPro" id="IPR038765">
    <property type="entry name" value="Papain-like_cys_pep_sf"/>
</dbReference>
<dbReference type="OrthoDB" id="289038at2759"/>
<keyword evidence="4" id="KW-0645">Protease</keyword>
<name>A0A3L8D5H1_OOCBI</name>
<dbReference type="SUPFAM" id="SSF54001">
    <property type="entry name" value="Cysteine proteinases"/>
    <property type="match status" value="1"/>
</dbReference>
<evidence type="ECO:0000259" key="12">
    <source>
        <dbReference type="PROSITE" id="PS50235"/>
    </source>
</evidence>
<evidence type="ECO:0000256" key="7">
    <source>
        <dbReference type="ARBA" id="ARBA00022807"/>
    </source>
</evidence>
<evidence type="ECO:0000256" key="4">
    <source>
        <dbReference type="ARBA" id="ARBA00022670"/>
    </source>
</evidence>
<dbReference type="Gene3D" id="3.90.70.10">
    <property type="entry name" value="Cysteine proteinases"/>
    <property type="match status" value="1"/>
</dbReference>
<sequence>MIDYVKCLECGTEKSREDTFLDIPLPVKPYGSNVAYNSVVRRKRSERSSSMRRWREPISTTAKKCTKKCDAHKGLKFTKFPYLLTLHLKRFDFDYKTYHRIKLNDKVTFPDTLNLNSFISSTTSQESPGGDEDVGLGIKCDDSSTTDSGTLDDDCAPCDNSLSNSNHSTSHDQDDDEGIDMSNGPSTSSCTTHNHENEKNRSACMLAKGPYIYELFSIMIHSGSASGGHYYAYIKDFRTQEWLCFNDQSVTQITHDDIQKTYGGGPPRTYYSGVYSSSTNAYMLMYRQIDRARNALPMQTQDFPTHIQELLRKMKENEDNDRKNREKQMSIPRLKVYCHHPVEGKLMNIKLYVSPDITWAEATEQAYKKFMLENVSLDQCRLVSYDHNTDMIECSYDDREHEPVRKIWRTSRRFDLLLEIRRKDQKFETYLAGGVATRVFVIDIAREEVIDGSIDIRETLEKLNTCVLEDKYEDKEKPVSICPTKLGVTDWGVVDLIYNEMWKGGTRSGEDTAQVRNPAHQLEEAEEWNTPEQSNSEDSSLSDSDKTLVGDAPEDTTTTVPPQPHWHDRNYKISKQFEIENWDIDDDSDYYFRATPYIDSRQQKLLKVLVDKRMRLSTLKKDLEPFVGVPVEYFKIFRLSSSGESECSCLTETLNSYEDGERLNVKLGRALRNGEFKVKLYQLLIDSIEPYNFLCEWIVSKDMTVGHAKKEILAEIKRKYDIDIPYEKCRLRKKCYKTPSKVFLNEQKFEDLRFHSQFEMIVQELPDKETATDTNQIVLFVRRWSPERMQLEQFQEIVLDSKTVEELKKKLSSISDIPEEYIDIAKGKGSFPCENSVLRIQNDHDWSEQHESLSYNLDDGAVFLYRDNREKQKPLHPDEVMEINIKEIKENSRLTPLSTTSSYSPRRERALKIYLDTE</sequence>
<evidence type="ECO:0000256" key="9">
    <source>
        <dbReference type="ARBA" id="ARBA00029910"/>
    </source>
</evidence>
<keyword evidence="5" id="KW-0833">Ubl conjugation pathway</keyword>
<dbReference type="Proteomes" id="UP000279307">
    <property type="component" value="Chromosome 13"/>
</dbReference>